<dbReference type="AlphaFoldDB" id="A0A4Y3RBK3"/>
<proteinExistence type="predicted"/>
<feature type="region of interest" description="Disordered" evidence="1">
    <location>
        <begin position="62"/>
        <end position="81"/>
    </location>
</feature>
<name>A0A4Y3RBK3_9ACTN</name>
<comment type="caution">
    <text evidence="2">The sequence shown here is derived from an EMBL/GenBank/DDBJ whole genome shotgun (WGS) entry which is preliminary data.</text>
</comment>
<reference evidence="2 3" key="1">
    <citation type="submission" date="2019-06" db="EMBL/GenBank/DDBJ databases">
        <title>Whole genome shotgun sequence of Streptomyces gardneri NBRC 12865.</title>
        <authorList>
            <person name="Hosoyama A."/>
            <person name="Uohara A."/>
            <person name="Ohji S."/>
            <person name="Ichikawa N."/>
        </authorList>
    </citation>
    <scope>NUCLEOTIDE SEQUENCE [LARGE SCALE GENOMIC DNA]</scope>
    <source>
        <strain evidence="2 3">NBRC 12865</strain>
    </source>
</reference>
<keyword evidence="3" id="KW-1185">Reference proteome</keyword>
<sequence>MWSSGSACRWRDIHLQDAHTVTTPDVAVMVRRVRWYRAGIGLVAAEGLAASSLSASTGDTTLLRTPDMVGHHPLGEIRPGS</sequence>
<evidence type="ECO:0000313" key="2">
    <source>
        <dbReference type="EMBL" id="GEB54834.1"/>
    </source>
</evidence>
<dbReference type="Proteomes" id="UP000315226">
    <property type="component" value="Unassembled WGS sequence"/>
</dbReference>
<dbReference type="EMBL" id="BJMN01000004">
    <property type="protein sequence ID" value="GEB54834.1"/>
    <property type="molecule type" value="Genomic_DNA"/>
</dbReference>
<accession>A0A4Y3RBK3</accession>
<evidence type="ECO:0000313" key="3">
    <source>
        <dbReference type="Proteomes" id="UP000315226"/>
    </source>
</evidence>
<organism evidence="2 3">
    <name type="scientific">Streptomyces gardneri</name>
    <dbReference type="NCBI Taxonomy" id="66892"/>
    <lineage>
        <taxon>Bacteria</taxon>
        <taxon>Bacillati</taxon>
        <taxon>Actinomycetota</taxon>
        <taxon>Actinomycetes</taxon>
        <taxon>Kitasatosporales</taxon>
        <taxon>Streptomycetaceae</taxon>
        <taxon>Streptomyces</taxon>
    </lineage>
</organism>
<gene>
    <name evidence="2" type="ORF">SGA01_04390</name>
</gene>
<protein>
    <submittedName>
        <fullName evidence="2">Uncharacterized protein</fullName>
    </submittedName>
</protein>
<evidence type="ECO:0000256" key="1">
    <source>
        <dbReference type="SAM" id="MobiDB-lite"/>
    </source>
</evidence>